<proteinExistence type="predicted"/>
<evidence type="ECO:0000259" key="1">
    <source>
        <dbReference type="SMART" id="SM00382"/>
    </source>
</evidence>
<gene>
    <name evidence="2" type="ORF">ACFQ1Z_09905</name>
</gene>
<accession>A0ABW3FAL8</accession>
<protein>
    <submittedName>
        <fullName evidence="2">AAA family ATPase</fullName>
    </submittedName>
</protein>
<dbReference type="RefSeq" id="WP_379057319.1">
    <property type="nucleotide sequence ID" value="NZ_JBHTKB010000002.1"/>
</dbReference>
<organism evidence="2 3">
    <name type="scientific">Methylophilus luteus</name>
    <dbReference type="NCBI Taxonomy" id="640108"/>
    <lineage>
        <taxon>Bacteria</taxon>
        <taxon>Pseudomonadati</taxon>
        <taxon>Pseudomonadota</taxon>
        <taxon>Betaproteobacteria</taxon>
        <taxon>Nitrosomonadales</taxon>
        <taxon>Methylophilaceae</taxon>
        <taxon>Methylophilus</taxon>
    </lineage>
</organism>
<comment type="caution">
    <text evidence="2">The sequence shown here is derived from an EMBL/GenBank/DDBJ whole genome shotgun (WGS) entry which is preliminary data.</text>
</comment>
<dbReference type="InterPro" id="IPR003593">
    <property type="entry name" value="AAA+_ATPase"/>
</dbReference>
<reference evidence="3" key="1">
    <citation type="journal article" date="2019" name="Int. J. Syst. Evol. Microbiol.">
        <title>The Global Catalogue of Microorganisms (GCM) 10K type strain sequencing project: providing services to taxonomists for standard genome sequencing and annotation.</title>
        <authorList>
            <consortium name="The Broad Institute Genomics Platform"/>
            <consortium name="The Broad Institute Genome Sequencing Center for Infectious Disease"/>
            <person name="Wu L."/>
            <person name="Ma J."/>
        </authorList>
    </citation>
    <scope>NUCLEOTIDE SEQUENCE [LARGE SCALE GENOMIC DNA]</scope>
    <source>
        <strain evidence="3">CCUG 58412</strain>
    </source>
</reference>
<dbReference type="Proteomes" id="UP001597128">
    <property type="component" value="Unassembled WGS sequence"/>
</dbReference>
<dbReference type="InterPro" id="IPR003959">
    <property type="entry name" value="ATPase_AAA_core"/>
</dbReference>
<name>A0ABW3FAL8_9PROT</name>
<dbReference type="SMART" id="SM00382">
    <property type="entry name" value="AAA"/>
    <property type="match status" value="1"/>
</dbReference>
<dbReference type="InterPro" id="IPR027065">
    <property type="entry name" value="Lon_Prtase"/>
</dbReference>
<feature type="domain" description="AAA+ ATPase" evidence="1">
    <location>
        <begin position="87"/>
        <end position="234"/>
    </location>
</feature>
<dbReference type="Pfam" id="PF00004">
    <property type="entry name" value="AAA"/>
    <property type="match status" value="1"/>
</dbReference>
<evidence type="ECO:0000313" key="2">
    <source>
        <dbReference type="EMBL" id="MFD0913859.1"/>
    </source>
</evidence>
<evidence type="ECO:0000313" key="3">
    <source>
        <dbReference type="Proteomes" id="UP001597128"/>
    </source>
</evidence>
<keyword evidence="3" id="KW-1185">Reference proteome</keyword>
<dbReference type="EMBL" id="JBHTKB010000002">
    <property type="protein sequence ID" value="MFD0913859.1"/>
    <property type="molecule type" value="Genomic_DNA"/>
</dbReference>
<dbReference type="InterPro" id="IPR027417">
    <property type="entry name" value="P-loop_NTPase"/>
</dbReference>
<dbReference type="SUPFAM" id="SSF52540">
    <property type="entry name" value="P-loop containing nucleoside triphosphate hydrolases"/>
    <property type="match status" value="1"/>
</dbReference>
<sequence>MSEKTVNLVNKDLLVKFVHSLDKKGSEFQSRFAEVLLNLWHPERPLRSITTDIDFELLKIAFPQFKEVITYYQIQVIVSKKLKRPFQACPVLLLGEAGLGKTYFASELAKLLALPYFEFSLATATANFALSGSDTQWGDGRPGFIIKSIAESPVANPFILIDELDKAGKGLRYDPITPFYSLLEPHSARRFRDESIPLDVDVRNVIWIATANEYEMIHGPILSRFKQFVIKQPTPQEMLGVIDSIYSTLRSHSDLGELIAPVLNSECKNQLVNLSPREVRLALDEAIMSALFNDRSELISSDLPRVEKEQRRVGFL</sequence>
<dbReference type="PANTHER" id="PTHR10046">
    <property type="entry name" value="ATP DEPENDENT LON PROTEASE FAMILY MEMBER"/>
    <property type="match status" value="1"/>
</dbReference>
<dbReference type="Gene3D" id="3.40.50.300">
    <property type="entry name" value="P-loop containing nucleotide triphosphate hydrolases"/>
    <property type="match status" value="1"/>
</dbReference>